<comment type="caution">
    <text evidence="1">The sequence shown here is derived from an EMBL/GenBank/DDBJ whole genome shotgun (WGS) entry which is preliminary data.</text>
</comment>
<proteinExistence type="predicted"/>
<organism evidence="1 2">
    <name type="scientific">Paraburkholderia tagetis</name>
    <dbReference type="NCBI Taxonomy" id="2913261"/>
    <lineage>
        <taxon>Bacteria</taxon>
        <taxon>Pseudomonadati</taxon>
        <taxon>Pseudomonadota</taxon>
        <taxon>Betaproteobacteria</taxon>
        <taxon>Burkholderiales</taxon>
        <taxon>Burkholderiaceae</taxon>
        <taxon>Paraburkholderia</taxon>
    </lineage>
</organism>
<dbReference type="AlphaFoldDB" id="A0A9X1RNI9"/>
<sequence>MAGISICEFARRDGCSDGAVRKAIKAGLIAALPFGGSPLAFEPAPLFNGLPEEERALAAWLAGQS</sequence>
<dbReference type="EMBL" id="JAKLJA010000003">
    <property type="protein sequence ID" value="MCG5073032.1"/>
    <property type="molecule type" value="Genomic_DNA"/>
</dbReference>
<gene>
    <name evidence="1" type="ORF">L5014_06570</name>
</gene>
<accession>A0A9X1RNI9</accession>
<name>A0A9X1RNI9_9BURK</name>
<evidence type="ECO:0000313" key="2">
    <source>
        <dbReference type="Proteomes" id="UP001139308"/>
    </source>
</evidence>
<dbReference type="RefSeq" id="WP_238462766.1">
    <property type="nucleotide sequence ID" value="NZ_JAKLJA010000003.1"/>
</dbReference>
<protein>
    <submittedName>
        <fullName evidence="1">Uncharacterized protein</fullName>
    </submittedName>
</protein>
<evidence type="ECO:0000313" key="1">
    <source>
        <dbReference type="EMBL" id="MCG5073032.1"/>
    </source>
</evidence>
<keyword evidence="2" id="KW-1185">Reference proteome</keyword>
<dbReference type="Proteomes" id="UP001139308">
    <property type="component" value="Unassembled WGS sequence"/>
</dbReference>
<reference evidence="1" key="1">
    <citation type="submission" date="2022-01" db="EMBL/GenBank/DDBJ databases">
        <title>Genome sequence and assembly of Parabukholderia sp. RG36.</title>
        <authorList>
            <person name="Chhetri G."/>
        </authorList>
    </citation>
    <scope>NUCLEOTIDE SEQUENCE</scope>
    <source>
        <strain evidence="1">RG36</strain>
    </source>
</reference>